<dbReference type="InterPro" id="IPR012312">
    <property type="entry name" value="Hemerythrin-like"/>
</dbReference>
<accession>E6W5G0</accession>
<reference evidence="2 3" key="1">
    <citation type="submission" date="2010-12" db="EMBL/GenBank/DDBJ databases">
        <title>Complete sequence of Desulfurispirillum indicum S5.</title>
        <authorList>
            <consortium name="US DOE Joint Genome Institute"/>
            <person name="Lucas S."/>
            <person name="Copeland A."/>
            <person name="Lapidus A."/>
            <person name="Cheng J.-F."/>
            <person name="Goodwin L."/>
            <person name="Pitluck S."/>
            <person name="Chertkov O."/>
            <person name="Held B."/>
            <person name="Detter J.C."/>
            <person name="Han C."/>
            <person name="Tapia R."/>
            <person name="Land M."/>
            <person name="Hauser L."/>
            <person name="Kyrpides N."/>
            <person name="Ivanova N."/>
            <person name="Mikhailova N."/>
            <person name="Haggblom M."/>
            <person name="Rauschenbach I."/>
            <person name="Bini E."/>
            <person name="Woyke T."/>
        </authorList>
    </citation>
    <scope>NUCLEOTIDE SEQUENCE [LARGE SCALE GENOMIC DNA]</scope>
    <source>
        <strain evidence="3">ATCC BAA-1389 / DSM 22839 / S5</strain>
    </source>
</reference>
<name>E6W5G0_DESIS</name>
<proteinExistence type="predicted"/>
<dbReference type="eggNOG" id="ENOG50334Y1">
    <property type="taxonomic scope" value="Bacteria"/>
</dbReference>
<dbReference type="EMBL" id="CP002432">
    <property type="protein sequence ID" value="ADU64891.1"/>
    <property type="molecule type" value="Genomic_DNA"/>
</dbReference>
<dbReference type="InterPro" id="IPR038309">
    <property type="entry name" value="Rsd/AlgQ_sf"/>
</dbReference>
<gene>
    <name evidence="2" type="ordered locus">Selin_0133</name>
</gene>
<dbReference type="STRING" id="653733.Selin_0133"/>
<evidence type="ECO:0000313" key="3">
    <source>
        <dbReference type="Proteomes" id="UP000002572"/>
    </source>
</evidence>
<evidence type="ECO:0000259" key="1">
    <source>
        <dbReference type="Pfam" id="PF01814"/>
    </source>
</evidence>
<evidence type="ECO:0000313" key="2">
    <source>
        <dbReference type="EMBL" id="ADU64891.1"/>
    </source>
</evidence>
<dbReference type="InParanoid" id="E6W5G0"/>
<organism evidence="2 3">
    <name type="scientific">Desulfurispirillum indicum (strain ATCC BAA-1389 / DSM 22839 / S5)</name>
    <dbReference type="NCBI Taxonomy" id="653733"/>
    <lineage>
        <taxon>Bacteria</taxon>
        <taxon>Pseudomonadati</taxon>
        <taxon>Chrysiogenota</taxon>
        <taxon>Chrysiogenia</taxon>
        <taxon>Chrysiogenales</taxon>
        <taxon>Chrysiogenaceae</taxon>
        <taxon>Desulfurispirillum</taxon>
    </lineage>
</organism>
<keyword evidence="3" id="KW-1185">Reference proteome</keyword>
<dbReference type="RefSeq" id="WP_013504780.1">
    <property type="nucleotide sequence ID" value="NC_014836.1"/>
</dbReference>
<dbReference type="Gene3D" id="1.20.120.1370">
    <property type="entry name" value="Regulator of RNA polymerase sigma(70) subunit, domain 4"/>
    <property type="match status" value="1"/>
</dbReference>
<dbReference type="AlphaFoldDB" id="E6W5G0"/>
<feature type="domain" description="Hemerythrin-like" evidence="1">
    <location>
        <begin position="3"/>
        <end position="125"/>
    </location>
</feature>
<sequence length="132" mass="15599">MALIQELIHDHKELFCLLDEVRQLGVGNETGRQKLMGAKKALLAHLEKEDRHLYPKLEQASRQDPRLGKIYSSFASEMDEISRFAVAFFEHPWEEKNRLDFARDFGKLYATLRQRISREESILYREFEKLST</sequence>
<protein>
    <submittedName>
        <fullName evidence="2">Hemerythrin HHE cation binding domain protein</fullName>
    </submittedName>
</protein>
<dbReference type="HOGENOM" id="CLU_156442_0_0_0"/>
<dbReference type="Proteomes" id="UP000002572">
    <property type="component" value="Chromosome"/>
</dbReference>
<dbReference type="OrthoDB" id="5455720at2"/>
<dbReference type="KEGG" id="din:Selin_0133"/>
<dbReference type="Pfam" id="PF01814">
    <property type="entry name" value="Hemerythrin"/>
    <property type="match status" value="1"/>
</dbReference>